<name>A0A0B7AIM1_9EUPU</name>
<feature type="signal peptide" evidence="1">
    <location>
        <begin position="1"/>
        <end position="15"/>
    </location>
</feature>
<proteinExistence type="predicted"/>
<feature type="chain" id="PRO_5012113447" description="Reverse transcriptase domain-containing protein" evidence="1">
    <location>
        <begin position="16"/>
        <end position="79"/>
    </location>
</feature>
<keyword evidence="1" id="KW-0732">Signal</keyword>
<evidence type="ECO:0008006" key="3">
    <source>
        <dbReference type="Google" id="ProtNLM"/>
    </source>
</evidence>
<evidence type="ECO:0000313" key="2">
    <source>
        <dbReference type="EMBL" id="CEK80844.1"/>
    </source>
</evidence>
<reference evidence="2" key="1">
    <citation type="submission" date="2014-12" db="EMBL/GenBank/DDBJ databases">
        <title>Insight into the proteome of Arion vulgaris.</title>
        <authorList>
            <person name="Aradska J."/>
            <person name="Bulat T."/>
            <person name="Smidak R."/>
            <person name="Sarate P."/>
            <person name="Gangsoo J."/>
            <person name="Sialana F."/>
            <person name="Bilban M."/>
            <person name="Lubec G."/>
        </authorList>
    </citation>
    <scope>NUCLEOTIDE SEQUENCE</scope>
    <source>
        <tissue evidence="2">Skin</tissue>
    </source>
</reference>
<gene>
    <name evidence="2" type="primary">ORF122996</name>
</gene>
<dbReference type="AlphaFoldDB" id="A0A0B7AIM1"/>
<evidence type="ECO:0000256" key="1">
    <source>
        <dbReference type="SAM" id="SignalP"/>
    </source>
</evidence>
<protein>
    <recommendedName>
        <fullName evidence="3">Reverse transcriptase domain-containing protein</fullName>
    </recommendedName>
</protein>
<organism evidence="2">
    <name type="scientific">Arion vulgaris</name>
    <dbReference type="NCBI Taxonomy" id="1028688"/>
    <lineage>
        <taxon>Eukaryota</taxon>
        <taxon>Metazoa</taxon>
        <taxon>Spiralia</taxon>
        <taxon>Lophotrochozoa</taxon>
        <taxon>Mollusca</taxon>
        <taxon>Gastropoda</taxon>
        <taxon>Heterobranchia</taxon>
        <taxon>Euthyneura</taxon>
        <taxon>Panpulmonata</taxon>
        <taxon>Eupulmonata</taxon>
        <taxon>Stylommatophora</taxon>
        <taxon>Helicina</taxon>
        <taxon>Arionoidea</taxon>
        <taxon>Arionidae</taxon>
        <taxon>Arion</taxon>
    </lineage>
</organism>
<dbReference type="EMBL" id="HACG01033979">
    <property type="protein sequence ID" value="CEK80844.1"/>
    <property type="molecule type" value="Transcribed_RNA"/>
</dbReference>
<accession>A0A0B7AIM1</accession>
<sequence>MKVIISPMLSFFTRSFVLRLGTWTSDNAHICLGLPPVLFNIQSTRLDWTLTFADEIIIDRTGSDRQEMIVDTQGTFHTT</sequence>